<evidence type="ECO:0000313" key="2">
    <source>
        <dbReference type="EMBL" id="KAL3083933.1"/>
    </source>
</evidence>
<dbReference type="Proteomes" id="UP001620626">
    <property type="component" value="Unassembled WGS sequence"/>
</dbReference>
<comment type="caution">
    <text evidence="2">The sequence shown here is derived from an EMBL/GenBank/DDBJ whole genome shotgun (WGS) entry which is preliminary data.</text>
</comment>
<accession>A0ABD2J4S5</accession>
<reference evidence="2 3" key="1">
    <citation type="submission" date="2024-10" db="EMBL/GenBank/DDBJ databases">
        <authorList>
            <person name="Kim D."/>
        </authorList>
    </citation>
    <scope>NUCLEOTIDE SEQUENCE [LARGE SCALE GENOMIC DNA]</scope>
    <source>
        <strain evidence="2">BH-2024</strain>
    </source>
</reference>
<feature type="compositionally biased region" description="Basic and acidic residues" evidence="1">
    <location>
        <begin position="30"/>
        <end position="59"/>
    </location>
</feature>
<evidence type="ECO:0000313" key="3">
    <source>
        <dbReference type="Proteomes" id="UP001620626"/>
    </source>
</evidence>
<protein>
    <submittedName>
        <fullName evidence="2">Uncharacterized protein</fullName>
    </submittedName>
</protein>
<name>A0ABD2J4S5_9BILA</name>
<gene>
    <name evidence="2" type="ORF">niasHT_036504</name>
</gene>
<keyword evidence="3" id="KW-1185">Reference proteome</keyword>
<feature type="region of interest" description="Disordered" evidence="1">
    <location>
        <begin position="15"/>
        <end position="85"/>
    </location>
</feature>
<evidence type="ECO:0000256" key="1">
    <source>
        <dbReference type="SAM" id="MobiDB-lite"/>
    </source>
</evidence>
<feature type="compositionally biased region" description="Low complexity" evidence="1">
    <location>
        <begin position="64"/>
        <end position="74"/>
    </location>
</feature>
<organism evidence="2 3">
    <name type="scientific">Heterodera trifolii</name>
    <dbReference type="NCBI Taxonomy" id="157864"/>
    <lineage>
        <taxon>Eukaryota</taxon>
        <taxon>Metazoa</taxon>
        <taxon>Ecdysozoa</taxon>
        <taxon>Nematoda</taxon>
        <taxon>Chromadorea</taxon>
        <taxon>Rhabditida</taxon>
        <taxon>Tylenchina</taxon>
        <taxon>Tylenchomorpha</taxon>
        <taxon>Tylenchoidea</taxon>
        <taxon>Heteroderidae</taxon>
        <taxon>Heteroderinae</taxon>
        <taxon>Heterodera</taxon>
    </lineage>
</organism>
<feature type="compositionally biased region" description="Basic and acidic residues" evidence="1">
    <location>
        <begin position="75"/>
        <end position="85"/>
    </location>
</feature>
<dbReference type="EMBL" id="JBICBT010001088">
    <property type="protein sequence ID" value="KAL3083933.1"/>
    <property type="molecule type" value="Genomic_DNA"/>
</dbReference>
<proteinExistence type="predicted"/>
<dbReference type="AlphaFoldDB" id="A0ABD2J4S5"/>
<sequence>MVHNVKRCVVYLRNETEEQQTLSPPKRRRNEMNERKSEGEKERGKRGEKERAENGERVSETLFSPRGSAPSAAAGDDKQPISDRLTHSLPTFVCFSAAGDSPNVGHRKPKQRNP</sequence>